<dbReference type="RefSeq" id="WP_150782545.1">
    <property type="nucleotide sequence ID" value="NZ_CABVIH010000042.1"/>
</dbReference>
<dbReference type="GO" id="GO:0005886">
    <property type="term" value="C:plasma membrane"/>
    <property type="evidence" value="ECO:0007669"/>
    <property type="project" value="TreeGrafter"/>
</dbReference>
<sequence>MNRSLIYKLGAIALLIVLLLIPLLMINGVISDRQHLRDGVLEDIARSSSYSQQLIGPLMVVPYRKVVRTWRTQAKTNQRYQEVSLERGSLYFLPEHFELDGKVQTELRSRGIYEARLYHADNRISGHFSLPKQLGIKEDFTDYQFEQPFLAVGISDIRGIENALKLELNDQRLDFVPGSQVGWLGDGVHVMFPRLDGQQAVELAFGFDLRLQGTDALQVVPVGKTSKVSLTADWPHPSFIGNYLPAQRNVTDQGFTANWQTSFFSTNLQEILTNCLTEDALATENVVAGAAPYISSEISSDHSISVAKTGGCSVLTTRSLGVGFIDPVDQYLKSDRAIKYALLFIALTFAGFFLFEVLKSLAVHPVQYALVGVALAFFYLLLLSLSEHIGFTLAYLWSAGGCVLLIGFYVCHVLRSARLGLSFSSGLAALYGLLYGVLSAEDYALLMGSLLLFGLLGVFMVLTRKLDWYGVGQKAVKPDDPNGGTVE</sequence>
<proteinExistence type="predicted"/>
<keyword evidence="1" id="KW-1133">Transmembrane helix</keyword>
<protein>
    <submittedName>
        <fullName evidence="2">Inner membrane protein CreD</fullName>
    </submittedName>
</protein>
<dbReference type="AlphaFoldDB" id="A0A5E7Q7P8"/>
<dbReference type="NCBIfam" id="NF008712">
    <property type="entry name" value="PRK11715.1-1"/>
    <property type="match status" value="1"/>
</dbReference>
<evidence type="ECO:0000256" key="1">
    <source>
        <dbReference type="SAM" id="Phobius"/>
    </source>
</evidence>
<keyword evidence="1" id="KW-0472">Membrane</keyword>
<reference evidence="2 3" key="1">
    <citation type="submission" date="2019-09" db="EMBL/GenBank/DDBJ databases">
        <authorList>
            <person name="Chandra G."/>
            <person name="Truman W A."/>
        </authorList>
    </citation>
    <scope>NUCLEOTIDE SEQUENCE [LARGE SCALE GENOMIC DNA]</scope>
    <source>
        <strain evidence="2">PS880</strain>
    </source>
</reference>
<feature type="transmembrane region" description="Helical" evidence="1">
    <location>
        <begin position="392"/>
        <end position="412"/>
    </location>
</feature>
<accession>A0A5E7Q7P8</accession>
<dbReference type="PANTHER" id="PTHR30092">
    <property type="entry name" value="INNER MEMBRANE PROTEIN CRED"/>
    <property type="match status" value="1"/>
</dbReference>
<name>A0A5E7Q7P8_PSEFL</name>
<dbReference type="OrthoDB" id="9791851at2"/>
<keyword evidence="1" id="KW-0812">Transmembrane</keyword>
<dbReference type="PIRSF" id="PIRSF004548">
    <property type="entry name" value="CreD"/>
    <property type="match status" value="1"/>
</dbReference>
<gene>
    <name evidence="2" type="primary">creD</name>
    <name evidence="2" type="ORF">PS880_05896</name>
</gene>
<dbReference type="InterPro" id="IPR010364">
    <property type="entry name" value="Uncharacterised_IM_CreD"/>
</dbReference>
<dbReference type="PANTHER" id="PTHR30092:SF0">
    <property type="entry name" value="INNER MEMBRANE PROTEIN CRED"/>
    <property type="match status" value="1"/>
</dbReference>
<feature type="transmembrane region" description="Helical" evidence="1">
    <location>
        <begin position="419"/>
        <end position="437"/>
    </location>
</feature>
<feature type="transmembrane region" description="Helical" evidence="1">
    <location>
        <begin position="443"/>
        <end position="462"/>
    </location>
</feature>
<organism evidence="2 3">
    <name type="scientific">Pseudomonas fluorescens</name>
    <dbReference type="NCBI Taxonomy" id="294"/>
    <lineage>
        <taxon>Bacteria</taxon>
        <taxon>Pseudomonadati</taxon>
        <taxon>Pseudomonadota</taxon>
        <taxon>Gammaproteobacteria</taxon>
        <taxon>Pseudomonadales</taxon>
        <taxon>Pseudomonadaceae</taxon>
        <taxon>Pseudomonas</taxon>
    </lineage>
</organism>
<feature type="transmembrane region" description="Helical" evidence="1">
    <location>
        <begin position="367"/>
        <end position="386"/>
    </location>
</feature>
<dbReference type="EMBL" id="CABVIH010000042">
    <property type="protein sequence ID" value="VVP58232.1"/>
    <property type="molecule type" value="Genomic_DNA"/>
</dbReference>
<evidence type="ECO:0000313" key="3">
    <source>
        <dbReference type="Proteomes" id="UP000375525"/>
    </source>
</evidence>
<evidence type="ECO:0000313" key="2">
    <source>
        <dbReference type="EMBL" id="VVP58232.1"/>
    </source>
</evidence>
<dbReference type="Proteomes" id="UP000375525">
    <property type="component" value="Unassembled WGS sequence"/>
</dbReference>
<feature type="transmembrane region" description="Helical" evidence="1">
    <location>
        <begin position="337"/>
        <end position="355"/>
    </location>
</feature>
<dbReference type="Pfam" id="PF06123">
    <property type="entry name" value="CreD"/>
    <property type="match status" value="1"/>
</dbReference>